<dbReference type="AlphaFoldDB" id="B1ZMM2"/>
<protein>
    <submittedName>
        <fullName evidence="1">Uncharacterized protein</fullName>
    </submittedName>
</protein>
<dbReference type="STRING" id="452637.Oter_1079"/>
<dbReference type="HOGENOM" id="CLU_3082481_0_0_0"/>
<keyword evidence="2" id="KW-1185">Reference proteome</keyword>
<dbReference type="KEGG" id="ote:Oter_1079"/>
<dbReference type="Proteomes" id="UP000007013">
    <property type="component" value="Chromosome"/>
</dbReference>
<reference evidence="1 2" key="1">
    <citation type="journal article" date="2011" name="J. Bacteriol.">
        <title>Genome sequence of the verrucomicrobium Opitutus terrae PB90-1, an abundant inhabitant of rice paddy soil ecosystems.</title>
        <authorList>
            <person name="van Passel M.W."/>
            <person name="Kant R."/>
            <person name="Palva A."/>
            <person name="Copeland A."/>
            <person name="Lucas S."/>
            <person name="Lapidus A."/>
            <person name="Glavina del Rio T."/>
            <person name="Pitluck S."/>
            <person name="Goltsman E."/>
            <person name="Clum A."/>
            <person name="Sun H."/>
            <person name="Schmutz J."/>
            <person name="Larimer F.W."/>
            <person name="Land M.L."/>
            <person name="Hauser L."/>
            <person name="Kyrpides N."/>
            <person name="Mikhailova N."/>
            <person name="Richardson P.P."/>
            <person name="Janssen P.H."/>
            <person name="de Vos W.M."/>
            <person name="Smidt H."/>
        </authorList>
    </citation>
    <scope>NUCLEOTIDE SEQUENCE [LARGE SCALE GENOMIC DNA]</scope>
    <source>
        <strain evidence="2">DSM 11246 / JCM 15787 / PB90-1</strain>
    </source>
</reference>
<name>B1ZMM2_OPITP</name>
<sequence length="52" mass="5854">MDSLAVQPFANPWVAHLRTPIPKTTCDCHEDGHSALELELDLSWSTFDQDIT</sequence>
<accession>B1ZMM2</accession>
<evidence type="ECO:0000313" key="1">
    <source>
        <dbReference type="EMBL" id="ACB74367.1"/>
    </source>
</evidence>
<gene>
    <name evidence="1" type="ordered locus">Oter_1079</name>
</gene>
<organism evidence="1 2">
    <name type="scientific">Opitutus terrae (strain DSM 11246 / JCM 15787 / PB90-1)</name>
    <dbReference type="NCBI Taxonomy" id="452637"/>
    <lineage>
        <taxon>Bacteria</taxon>
        <taxon>Pseudomonadati</taxon>
        <taxon>Verrucomicrobiota</taxon>
        <taxon>Opitutia</taxon>
        <taxon>Opitutales</taxon>
        <taxon>Opitutaceae</taxon>
        <taxon>Opitutus</taxon>
    </lineage>
</organism>
<proteinExistence type="predicted"/>
<dbReference type="EMBL" id="CP001032">
    <property type="protein sequence ID" value="ACB74367.1"/>
    <property type="molecule type" value="Genomic_DNA"/>
</dbReference>
<evidence type="ECO:0000313" key="2">
    <source>
        <dbReference type="Proteomes" id="UP000007013"/>
    </source>
</evidence>